<comment type="caution">
    <text evidence="1">The sequence shown here is derived from an EMBL/GenBank/DDBJ whole genome shotgun (WGS) entry which is preliminary data.</text>
</comment>
<gene>
    <name evidence="1" type="ORF">DWW89_10330</name>
</gene>
<dbReference type="AlphaFoldDB" id="A0A412RKP1"/>
<dbReference type="Proteomes" id="UP000283765">
    <property type="component" value="Unassembled WGS sequence"/>
</dbReference>
<accession>A0A412RKP1</accession>
<sequence length="423" mass="49509">MPSLSQSIITNIGADYIETYLKKKGFSRTDEEKGQELKYWVDNLLKEKKIDIEEFEEFLFSELFWGKRKTIQIFKLDKTKDYKYPRDWELPLEEKYNIDSLNFFNILGSIPNGEEPRKIASVCSEENLKGELVKIRLLFACYIQVNGDRGYKDSVAYIPVEVDFSRKIMLIKAWTRQQIAHEEHKAYSLMDHIKRLMGIEFKVATRNYMSEHKKILFLMSKSLIYEAYSHVPTYNEIESIDGVIKNFIEETLSGLSLRNVEVNEQGKLVLAEGVMDFEAEVRNVLEGLAISDYFFDRDFDEIWKMGLEAVVARVKFNDEERVLTSLSGENTSAPIFCTKTFMSLKNRMEEAERIETLWITMDRKKGNLNLKFDASNMEYLEILIKYGIRFNETDMNSALEIYEKYETKLNQKIAEQSKIAIGQ</sequence>
<evidence type="ECO:0000313" key="2">
    <source>
        <dbReference type="Proteomes" id="UP000283765"/>
    </source>
</evidence>
<dbReference type="EMBL" id="QRXR01000015">
    <property type="protein sequence ID" value="RGU23095.1"/>
    <property type="molecule type" value="Genomic_DNA"/>
</dbReference>
<proteinExistence type="predicted"/>
<reference evidence="1 2" key="1">
    <citation type="submission" date="2018-08" db="EMBL/GenBank/DDBJ databases">
        <title>A genome reference for cultivated species of the human gut microbiota.</title>
        <authorList>
            <person name="Zou Y."/>
            <person name="Xue W."/>
            <person name="Luo G."/>
        </authorList>
    </citation>
    <scope>NUCLEOTIDE SEQUENCE [LARGE SCALE GENOMIC DNA]</scope>
    <source>
        <strain evidence="1 2">AF17-27</strain>
    </source>
</reference>
<evidence type="ECO:0000313" key="1">
    <source>
        <dbReference type="EMBL" id="RGU23095.1"/>
    </source>
</evidence>
<dbReference type="RefSeq" id="WP_117994258.1">
    <property type="nucleotide sequence ID" value="NZ_QRXR01000015.1"/>
</dbReference>
<protein>
    <submittedName>
        <fullName evidence="1">Uncharacterized protein</fullName>
    </submittedName>
</protein>
<name>A0A412RKP1_9FIRM</name>
<organism evidence="1 2">
    <name type="scientific">Agathobacter rectalis</name>
    <dbReference type="NCBI Taxonomy" id="39491"/>
    <lineage>
        <taxon>Bacteria</taxon>
        <taxon>Bacillati</taxon>
        <taxon>Bacillota</taxon>
        <taxon>Clostridia</taxon>
        <taxon>Lachnospirales</taxon>
        <taxon>Lachnospiraceae</taxon>
        <taxon>Agathobacter</taxon>
    </lineage>
</organism>